<feature type="compositionally biased region" description="Basic and acidic residues" evidence="5">
    <location>
        <begin position="99"/>
        <end position="129"/>
    </location>
</feature>
<feature type="region of interest" description="Disordered" evidence="5">
    <location>
        <begin position="92"/>
        <end position="141"/>
    </location>
</feature>
<geneLocation type="mitochondrion" evidence="7"/>
<protein>
    <recommendedName>
        <fullName evidence="6">Ubiquitin-like protease family profile domain-containing protein</fullName>
    </recommendedName>
</protein>
<evidence type="ECO:0000256" key="2">
    <source>
        <dbReference type="ARBA" id="ARBA00022670"/>
    </source>
</evidence>
<dbReference type="GO" id="GO:0016926">
    <property type="term" value="P:protein desumoylation"/>
    <property type="evidence" value="ECO:0007669"/>
    <property type="project" value="UniProtKB-ARBA"/>
</dbReference>
<dbReference type="Gene3D" id="3.40.395.10">
    <property type="entry name" value="Adenoviral Proteinase, Chain A"/>
    <property type="match status" value="1"/>
</dbReference>
<keyword evidence="2" id="KW-0645">Protease</keyword>
<dbReference type="Proteomes" id="UP000290189">
    <property type="component" value="Unassembled WGS sequence"/>
</dbReference>
<feature type="compositionally biased region" description="Pro residues" evidence="5">
    <location>
        <begin position="36"/>
        <end position="47"/>
    </location>
</feature>
<reference evidence="7 8" key="1">
    <citation type="submission" date="2018-03" db="EMBL/GenBank/DDBJ databases">
        <authorList>
            <person name="Fogelqvist J."/>
        </authorList>
    </citation>
    <scope>NUCLEOTIDE SEQUENCE [LARGE SCALE GENOMIC DNA]</scope>
</reference>
<feature type="compositionally biased region" description="Polar residues" evidence="5">
    <location>
        <begin position="130"/>
        <end position="141"/>
    </location>
</feature>
<dbReference type="PANTHER" id="PTHR46915">
    <property type="entry name" value="UBIQUITIN-LIKE PROTEASE 4-RELATED"/>
    <property type="match status" value="1"/>
</dbReference>
<proteinExistence type="inferred from homology"/>
<feature type="region of interest" description="Disordered" evidence="5">
    <location>
        <begin position="223"/>
        <end position="243"/>
    </location>
</feature>
<evidence type="ECO:0000256" key="1">
    <source>
        <dbReference type="ARBA" id="ARBA00005234"/>
    </source>
</evidence>
<name>A0A3P3YF26_PLABS</name>
<organism evidence="7 8">
    <name type="scientific">Plasmodiophora brassicae</name>
    <name type="common">Clubroot disease agent</name>
    <dbReference type="NCBI Taxonomy" id="37360"/>
    <lineage>
        <taxon>Eukaryota</taxon>
        <taxon>Sar</taxon>
        <taxon>Rhizaria</taxon>
        <taxon>Endomyxa</taxon>
        <taxon>Phytomyxea</taxon>
        <taxon>Plasmodiophorida</taxon>
        <taxon>Plasmodiophoridae</taxon>
        <taxon>Plasmodiophora</taxon>
    </lineage>
</organism>
<gene>
    <name evidence="7" type="ORF">PLBR_LOCUS5988</name>
</gene>
<evidence type="ECO:0000313" key="7">
    <source>
        <dbReference type="EMBL" id="SPQ98773.1"/>
    </source>
</evidence>
<dbReference type="GO" id="GO:0006508">
    <property type="term" value="P:proteolysis"/>
    <property type="evidence" value="ECO:0007669"/>
    <property type="project" value="UniProtKB-KW"/>
</dbReference>
<dbReference type="Pfam" id="PF02902">
    <property type="entry name" value="Peptidase_C48"/>
    <property type="match status" value="1"/>
</dbReference>
<comment type="similarity">
    <text evidence="1">Belongs to the peptidase C48 family.</text>
</comment>
<dbReference type="AlphaFoldDB" id="A0A3P3YF26"/>
<feature type="domain" description="Ubiquitin-like protease family profile" evidence="6">
    <location>
        <begin position="431"/>
        <end position="608"/>
    </location>
</feature>
<keyword evidence="4" id="KW-0788">Thiol protease</keyword>
<dbReference type="PROSITE" id="PS50600">
    <property type="entry name" value="ULP_PROTEASE"/>
    <property type="match status" value="1"/>
</dbReference>
<keyword evidence="7" id="KW-0496">Mitochondrion</keyword>
<dbReference type="SUPFAM" id="SSF54001">
    <property type="entry name" value="Cysteine proteinases"/>
    <property type="match status" value="1"/>
</dbReference>
<evidence type="ECO:0000256" key="4">
    <source>
        <dbReference type="ARBA" id="ARBA00022807"/>
    </source>
</evidence>
<keyword evidence="3" id="KW-0378">Hydrolase</keyword>
<evidence type="ECO:0000256" key="5">
    <source>
        <dbReference type="SAM" id="MobiDB-lite"/>
    </source>
</evidence>
<dbReference type="InterPro" id="IPR038765">
    <property type="entry name" value="Papain-like_cys_pep_sf"/>
</dbReference>
<feature type="region of interest" description="Disordered" evidence="5">
    <location>
        <begin position="18"/>
        <end position="48"/>
    </location>
</feature>
<dbReference type="InterPro" id="IPR003653">
    <property type="entry name" value="Peptidase_C48_C"/>
</dbReference>
<dbReference type="GO" id="GO:0008234">
    <property type="term" value="F:cysteine-type peptidase activity"/>
    <property type="evidence" value="ECO:0007669"/>
    <property type="project" value="UniProtKB-KW"/>
</dbReference>
<feature type="compositionally biased region" description="Basic and acidic residues" evidence="5">
    <location>
        <begin position="742"/>
        <end position="763"/>
    </location>
</feature>
<dbReference type="PANTHER" id="PTHR46915:SF2">
    <property type="entry name" value="UBIQUITIN-LIKE PROTEASE 4"/>
    <property type="match status" value="1"/>
</dbReference>
<evidence type="ECO:0000256" key="3">
    <source>
        <dbReference type="ARBA" id="ARBA00022801"/>
    </source>
</evidence>
<feature type="region of interest" description="Disordered" evidence="5">
    <location>
        <begin position="740"/>
        <end position="763"/>
    </location>
</feature>
<evidence type="ECO:0000259" key="6">
    <source>
        <dbReference type="PROSITE" id="PS50600"/>
    </source>
</evidence>
<sequence length="763" mass="86004">MFMFRLLGIVRGLPRGRVSTAAPTADAMEVEDPYDPPESQPARPPPARTVLSRVGIPGRKRTQGKFQVNLANAGIRSNLAERQAARARLPVTQPAMLQKQKEEQEREKRKRMADDTWAKRQEELDRNSELAESSVSTGRHGSITFAQPSQRILASDRTEFGSIRSRTTPVQQFNLRPSPRTNRPTLNLVQELEDDTGQKATCLRSSRTPELLATRRSNRLNKVIGPGTTISNPVELSDDDDTEEERNAVESVWKSNLQTSVLVGEIWLSGQRLAGHGPSSVAFKKPSSTVQSDPTLVIEFTKYIVQAVPFSSIKHATWCIPVESDLPGFLSIETNAEMGQWVRPYQLKQARNGCVWITLLVGRNAFNELRTLAGEMPMLSVCEDPLSWLHERWPSRDTFPFKRIDKPSRDRRKAEKDTIIVCHPRESRLCVTVTVGDLCVLDPCEFLNDTIIDFELNRIREQCPEDVHIFSSFFYKKFITTGESYEAVKRWADKDDLFSKRMWLIPVNEAIHWTLAVVCNPGQPDDDAPPSELPTMLYYDSLGGSGARVHKVIKKYVQEALKPVGTRIQRRADRLAITRNFRLVDVDVPHQRNSYDCGIFLLLFADRVAREQPDPSCPHRPTWFADDLPRNERNEIRRRIADLAYEQAGGARWTLPRPIERFVVESSDAVESGSTSPVVHASAVDVVSPSSKDNDSMELTLLGKRAFVGVGNGTDGSAAKRTMESTNESDELFKAYRQHTIASDRGDPLDSDAVQERHINRVE</sequence>
<dbReference type="EMBL" id="OVEO01000010">
    <property type="protein sequence ID" value="SPQ98773.1"/>
    <property type="molecule type" value="Genomic_DNA"/>
</dbReference>
<evidence type="ECO:0000313" key="8">
    <source>
        <dbReference type="Proteomes" id="UP000290189"/>
    </source>
</evidence>
<accession>A0A3P3YF26</accession>